<proteinExistence type="predicted"/>
<reference evidence="2 3" key="1">
    <citation type="submission" date="2019-04" db="EMBL/GenBank/DDBJ databases">
        <title>Geobacter oryzae sp. nov., ferric-reducing bacteria isolated from paddy soil.</title>
        <authorList>
            <person name="Xu Z."/>
            <person name="Masuda Y."/>
            <person name="Itoh H."/>
            <person name="Senoo K."/>
        </authorList>
    </citation>
    <scope>NUCLEOTIDE SEQUENCE [LARGE SCALE GENOMIC DNA]</scope>
    <source>
        <strain evidence="2 3">Red111</strain>
    </source>
</reference>
<protein>
    <submittedName>
        <fullName evidence="2">Uncharacterized protein</fullName>
    </submittedName>
</protein>
<accession>A0A4S1CCY3</accession>
<dbReference type="RefSeq" id="WP_135870482.1">
    <property type="nucleotide sequence ID" value="NZ_SRSC01000003.1"/>
</dbReference>
<keyword evidence="3" id="KW-1185">Reference proteome</keyword>
<sequence length="216" mass="21961">MPQITTKVLSFAVLGALALALSGCGDANPKATFDPAAGKHPANWLPAGHSAAAEEDVNGCAECHGDDLNGGIAKVTCFGTAGCHIGGTTAIHPLGWGQVAYLRHPAYIEANGTSTCATALCHGTDLLGVTDSGPSCLSCHQGGTAQAPTIHPWGAGGDPDLSKHSTWLKANLSNGNYDFSTCRNAVCHGTDLKGAWLSGPSCYNCHTNGPPTSPQN</sequence>
<feature type="chain" id="PRO_5020273303" evidence="1">
    <location>
        <begin position="28"/>
        <end position="216"/>
    </location>
</feature>
<evidence type="ECO:0000313" key="2">
    <source>
        <dbReference type="EMBL" id="TGU71043.1"/>
    </source>
</evidence>
<dbReference type="SUPFAM" id="SSF48695">
    <property type="entry name" value="Multiheme cytochromes"/>
    <property type="match status" value="1"/>
</dbReference>
<gene>
    <name evidence="2" type="ORF">E4633_11885</name>
</gene>
<dbReference type="PROSITE" id="PS51257">
    <property type="entry name" value="PROKAR_LIPOPROTEIN"/>
    <property type="match status" value="1"/>
</dbReference>
<dbReference type="AlphaFoldDB" id="A0A4S1CCY3"/>
<name>A0A4S1CCY3_9BACT</name>
<feature type="signal peptide" evidence="1">
    <location>
        <begin position="1"/>
        <end position="27"/>
    </location>
</feature>
<dbReference type="EMBL" id="SRSC01000003">
    <property type="protein sequence ID" value="TGU71043.1"/>
    <property type="molecule type" value="Genomic_DNA"/>
</dbReference>
<organism evidence="2 3">
    <name type="scientific">Geomonas terrae</name>
    <dbReference type="NCBI Taxonomy" id="2562681"/>
    <lineage>
        <taxon>Bacteria</taxon>
        <taxon>Pseudomonadati</taxon>
        <taxon>Thermodesulfobacteriota</taxon>
        <taxon>Desulfuromonadia</taxon>
        <taxon>Geobacterales</taxon>
        <taxon>Geobacteraceae</taxon>
        <taxon>Geomonas</taxon>
    </lineage>
</organism>
<evidence type="ECO:0000313" key="3">
    <source>
        <dbReference type="Proteomes" id="UP000306416"/>
    </source>
</evidence>
<evidence type="ECO:0000256" key="1">
    <source>
        <dbReference type="SAM" id="SignalP"/>
    </source>
</evidence>
<keyword evidence="1" id="KW-0732">Signal</keyword>
<dbReference type="InterPro" id="IPR036280">
    <property type="entry name" value="Multihaem_cyt_sf"/>
</dbReference>
<comment type="caution">
    <text evidence="2">The sequence shown here is derived from an EMBL/GenBank/DDBJ whole genome shotgun (WGS) entry which is preliminary data.</text>
</comment>
<dbReference type="Proteomes" id="UP000306416">
    <property type="component" value="Unassembled WGS sequence"/>
</dbReference>